<dbReference type="AlphaFoldDB" id="A0A1X2A716"/>
<sequence length="81" mass="9226">MSTPREVVELIDALAFDIYDAYDRPRLYPAPEKAKAITAARYLARQLLRKGWRNDGRIDLPCCPYGTVTCFDPAPHAHCEM</sequence>
<dbReference type="STRING" id="767916.AWB91_09935"/>
<proteinExistence type="predicted"/>
<evidence type="ECO:0000313" key="1">
    <source>
        <dbReference type="EMBL" id="ORW32793.1"/>
    </source>
</evidence>
<reference evidence="1" key="2">
    <citation type="submission" date="2016-01" db="EMBL/GenBank/DDBJ databases">
        <authorList>
            <person name="Ana R.F.D.C."/>
            <person name="Tarcisio F."/>
            <person name="Maria L.L."/>
            <person name="Monica P."/>
            <person name="Wana L.O.D.C."/>
            <person name="Elisabetta G."/>
            <person name="Jeann R.D.C.B."/>
            <person name="Veronica D.S."/>
            <person name="Karla V.B.L."/>
            <person name="Roberto B."/>
            <person name="Antonella G."/>
            <person name="Anna F."/>
            <person name="Alessandro M."/>
            <person name="Pamela F."/>
            <person name="Francesca D.L."/>
            <person name="Giulia F.S."/>
            <person name="Sara T."/>
            <person name="Fabio R."/>
            <person name="Olivier J."/>
            <person name="Nicola S."/>
            <person name="Enrico T."/>
        </authorList>
    </citation>
    <scope>NUCLEOTIDE SEQUENCE</scope>
    <source>
        <strain evidence="1">FI-07156</strain>
    </source>
</reference>
<dbReference type="OrthoDB" id="4731017at2"/>
<evidence type="ECO:0000313" key="3">
    <source>
        <dbReference type="Proteomes" id="UP000193285"/>
    </source>
</evidence>
<evidence type="ECO:0000313" key="4">
    <source>
        <dbReference type="Proteomes" id="UP000193801"/>
    </source>
</evidence>
<dbReference type="EMBL" id="LQPK01000006">
    <property type="protein sequence ID" value="ORW32793.1"/>
    <property type="molecule type" value="Genomic_DNA"/>
</dbReference>
<dbReference type="Proteomes" id="UP000193801">
    <property type="component" value="Unassembled WGS sequence"/>
</dbReference>
<evidence type="ECO:0000313" key="2">
    <source>
        <dbReference type="EMBL" id="ORW43069.1"/>
    </source>
</evidence>
<reference evidence="2" key="3">
    <citation type="submission" date="2016-01" db="EMBL/GenBank/DDBJ databases">
        <authorList>
            <person name="Oliw E.H."/>
        </authorList>
    </citation>
    <scope>NUCLEOTIDE SEQUENCE</scope>
    <source>
        <strain evidence="2">IEC33</strain>
    </source>
</reference>
<comment type="caution">
    <text evidence="2">The sequence shown here is derived from an EMBL/GenBank/DDBJ whole genome shotgun (WGS) entry which is preliminary data.</text>
</comment>
<reference evidence="3 4" key="1">
    <citation type="journal article" date="2015" name="Emerg. Microbes Infect.">
        <title>Characterization of 17 strains belonging to the Mycobacterium simiae complex and description of Mycobacterium paraense sp. nov.</title>
        <authorList>
            <person name="Fusco da Costa A.R."/>
            <person name="Fedrizzi T."/>
            <person name="Lopes M.L."/>
            <person name="Pecorari M."/>
            <person name="Oliveira da Costa W.L."/>
            <person name="Giacobazzi E."/>
            <person name="da Costa Bahia J.R."/>
            <person name="De Sanctis V."/>
            <person name="Batista Lima K.V."/>
            <person name="Bertorelli R."/>
            <person name="Grottola A."/>
            <person name="Fabio A."/>
            <person name="Mariottini A."/>
            <person name="Ferretti P."/>
            <person name="Di Leva F."/>
            <person name="Fregni Serpini G."/>
            <person name="Tagliazucchi S."/>
            <person name="Rumpianesi F."/>
            <person name="Jousson O."/>
            <person name="Segata N."/>
            <person name="Tortoli E."/>
        </authorList>
    </citation>
    <scope>NUCLEOTIDE SEQUENCE [LARGE SCALE GENOMIC DNA]</scope>
    <source>
        <strain evidence="1 4">FI-07156</strain>
        <strain evidence="2 3">IEC33</strain>
    </source>
</reference>
<organism evidence="2 3">
    <name type="scientific">Mycobacterium paraense</name>
    <dbReference type="NCBI Taxonomy" id="767916"/>
    <lineage>
        <taxon>Bacteria</taxon>
        <taxon>Bacillati</taxon>
        <taxon>Actinomycetota</taxon>
        <taxon>Actinomycetes</taxon>
        <taxon>Mycobacteriales</taxon>
        <taxon>Mycobacteriaceae</taxon>
        <taxon>Mycobacterium</taxon>
        <taxon>Mycobacterium simiae complex</taxon>
    </lineage>
</organism>
<dbReference type="RefSeq" id="WP_085093690.1">
    <property type="nucleotide sequence ID" value="NZ_JACKVQ010000009.1"/>
</dbReference>
<gene>
    <name evidence="2" type="ORF">AWB90_18090</name>
    <name evidence="1" type="ORF">AWB91_09935</name>
</gene>
<protein>
    <submittedName>
        <fullName evidence="2">Uncharacterized protein</fullName>
    </submittedName>
</protein>
<name>A0A1X2A716_9MYCO</name>
<dbReference type="EMBL" id="LQPN01000059">
    <property type="protein sequence ID" value="ORW43069.1"/>
    <property type="molecule type" value="Genomic_DNA"/>
</dbReference>
<accession>A0A1X2A716</accession>
<dbReference type="Proteomes" id="UP000193285">
    <property type="component" value="Unassembled WGS sequence"/>
</dbReference>
<keyword evidence="4" id="KW-1185">Reference proteome</keyword>